<organism evidence="2 3">
    <name type="scientific">Aerosticca soli</name>
    <dbReference type="NCBI Taxonomy" id="2010829"/>
    <lineage>
        <taxon>Bacteria</taxon>
        <taxon>Pseudomonadati</taxon>
        <taxon>Pseudomonadota</taxon>
        <taxon>Gammaproteobacteria</taxon>
        <taxon>Lysobacterales</taxon>
        <taxon>Rhodanobacteraceae</taxon>
        <taxon>Aerosticca</taxon>
    </lineage>
</organism>
<reference evidence="3" key="2">
    <citation type="submission" date="2018-06" db="EMBL/GenBank/DDBJ databases">
        <title>Genome sequence of Rhodanobacteraceae bacterium strain Dysh456.</title>
        <authorList>
            <person name="Fukui M."/>
        </authorList>
    </citation>
    <scope>NUCLEOTIDE SEQUENCE [LARGE SCALE GENOMIC DNA]</scope>
    <source>
        <strain evidence="3">Dysh456</strain>
    </source>
</reference>
<sequence>MGARLLRPLLALLALGVCAVAAGSPCRLAEVAVDGQAAKVGQRVLDLGEADDPQHPTAWQGPLRITSAQGPGCEVDAAVSIIEKPLLAGDALLYVPTYSGSENHVYAVDLRTCRVVWKSPAFTGATRAEPGALILGSRRLPLDAACRPATP</sequence>
<keyword evidence="3" id="KW-1185">Reference proteome</keyword>
<name>A0A2Z6E258_9GAMM</name>
<feature type="chain" id="PRO_5016248712" evidence="1">
    <location>
        <begin position="30"/>
        <end position="151"/>
    </location>
</feature>
<accession>A0A2Z6E258</accession>
<dbReference type="RefSeq" id="WP_126535751.1">
    <property type="nucleotide sequence ID" value="NZ_AP018560.1"/>
</dbReference>
<dbReference type="OrthoDB" id="5958240at2"/>
<keyword evidence="1" id="KW-0732">Signal</keyword>
<reference evidence="3" key="1">
    <citation type="submission" date="2018-04" db="EMBL/GenBank/DDBJ databases">
        <authorList>
            <person name="Watanabe M."/>
            <person name="Kojima H."/>
        </authorList>
    </citation>
    <scope>NUCLEOTIDE SEQUENCE [LARGE SCALE GENOMIC DNA]</scope>
    <source>
        <strain evidence="3">Dysh456</strain>
    </source>
</reference>
<gene>
    <name evidence="2" type="ORF">ALSL_0171</name>
</gene>
<proteinExistence type="predicted"/>
<evidence type="ECO:0000256" key="1">
    <source>
        <dbReference type="SAM" id="SignalP"/>
    </source>
</evidence>
<dbReference type="AlphaFoldDB" id="A0A2Z6E258"/>
<dbReference type="KEGG" id="rbd:ALSL_0171"/>
<feature type="signal peptide" evidence="1">
    <location>
        <begin position="1"/>
        <end position="29"/>
    </location>
</feature>
<evidence type="ECO:0000313" key="2">
    <source>
        <dbReference type="EMBL" id="BBD78844.1"/>
    </source>
</evidence>
<evidence type="ECO:0000313" key="3">
    <source>
        <dbReference type="Proteomes" id="UP000270530"/>
    </source>
</evidence>
<dbReference type="Proteomes" id="UP000270530">
    <property type="component" value="Chromosome"/>
</dbReference>
<protein>
    <submittedName>
        <fullName evidence="2">Uncharacterized protein</fullName>
    </submittedName>
</protein>
<dbReference type="EMBL" id="AP018560">
    <property type="protein sequence ID" value="BBD78844.1"/>
    <property type="molecule type" value="Genomic_DNA"/>
</dbReference>